<organism evidence="2 4">
    <name type="scientific">Puccinia graminis f. sp. tritici</name>
    <dbReference type="NCBI Taxonomy" id="56615"/>
    <lineage>
        <taxon>Eukaryota</taxon>
        <taxon>Fungi</taxon>
        <taxon>Dikarya</taxon>
        <taxon>Basidiomycota</taxon>
        <taxon>Pucciniomycotina</taxon>
        <taxon>Pucciniomycetes</taxon>
        <taxon>Pucciniales</taxon>
        <taxon>Pucciniaceae</taxon>
        <taxon>Puccinia</taxon>
    </lineage>
</organism>
<evidence type="ECO:0000256" key="1">
    <source>
        <dbReference type="SAM" id="MobiDB-lite"/>
    </source>
</evidence>
<comment type="caution">
    <text evidence="2">The sequence shown here is derived from an EMBL/GenBank/DDBJ whole genome shotgun (WGS) entry which is preliminary data.</text>
</comment>
<dbReference type="Proteomes" id="UP000324748">
    <property type="component" value="Unassembled WGS sequence"/>
</dbReference>
<feature type="region of interest" description="Disordered" evidence="1">
    <location>
        <begin position="122"/>
        <end position="148"/>
    </location>
</feature>
<feature type="compositionally biased region" description="Polar residues" evidence="1">
    <location>
        <begin position="220"/>
        <end position="231"/>
    </location>
</feature>
<proteinExistence type="predicted"/>
<accession>A0A5B0N7I7</accession>
<evidence type="ECO:0000313" key="2">
    <source>
        <dbReference type="EMBL" id="KAA1084424.1"/>
    </source>
</evidence>
<evidence type="ECO:0000313" key="3">
    <source>
        <dbReference type="EMBL" id="KAA1132967.1"/>
    </source>
</evidence>
<dbReference type="EMBL" id="VSWC01000118">
    <property type="protein sequence ID" value="KAA1084424.1"/>
    <property type="molecule type" value="Genomic_DNA"/>
</dbReference>
<sequence>MENITLHLSLASPDQLNQADFAASDLSTELCLGRPSVTFNVAKNIPQGFKNHEASLISVLPDAATGDECEGVPFYQRPMTDPHESHQIVTSQNPPGQQTPAGNTWTFSSLPTKVENVNFQTVPPRETQKGQIINHQTGSGIEKNWPSDLEINPNHQFSSNLEIASRSFSKRPNNVSYHFEGSSASGAHSKIQSAKKVKLENPADSLSPIESSPSEIARNQPLTGAEENTLSLGMMNQPKGGAFTGHSGSSSSMNLKSQKVLSTSATNVVPNAAPHLRPERAPSSGQQQLTKLL</sequence>
<dbReference type="Proteomes" id="UP000325313">
    <property type="component" value="Unassembled WGS sequence"/>
</dbReference>
<reference evidence="4 5" key="1">
    <citation type="submission" date="2019-05" db="EMBL/GenBank/DDBJ databases">
        <title>Emergence of the Ug99 lineage of the wheat stem rust pathogen through somatic hybridization.</title>
        <authorList>
            <person name="Li F."/>
            <person name="Upadhyaya N.M."/>
            <person name="Sperschneider J."/>
            <person name="Matny O."/>
            <person name="Nguyen-Phuc H."/>
            <person name="Mago R."/>
            <person name="Raley C."/>
            <person name="Miller M.E."/>
            <person name="Silverstein K.A.T."/>
            <person name="Henningsen E."/>
            <person name="Hirsch C.D."/>
            <person name="Visser B."/>
            <person name="Pretorius Z.A."/>
            <person name="Steffenson B.J."/>
            <person name="Schwessinger B."/>
            <person name="Dodds P.N."/>
            <person name="Figueroa M."/>
        </authorList>
    </citation>
    <scope>NUCLEOTIDE SEQUENCE [LARGE SCALE GENOMIC DNA]</scope>
    <source>
        <strain evidence="2">21-0</strain>
        <strain evidence="3 5">Ug99</strain>
    </source>
</reference>
<evidence type="ECO:0000313" key="5">
    <source>
        <dbReference type="Proteomes" id="UP000325313"/>
    </source>
</evidence>
<gene>
    <name evidence="2" type="ORF">PGT21_027562</name>
    <name evidence="3" type="ORF">PGTUg99_014828</name>
</gene>
<protein>
    <submittedName>
        <fullName evidence="2">Uncharacterized protein</fullName>
    </submittedName>
</protein>
<dbReference type="AlphaFoldDB" id="A0A5B0N7I7"/>
<feature type="compositionally biased region" description="Polar residues" evidence="1">
    <location>
        <begin position="179"/>
        <end position="192"/>
    </location>
</feature>
<feature type="compositionally biased region" description="Low complexity" evidence="1">
    <location>
        <begin position="207"/>
        <end position="216"/>
    </location>
</feature>
<name>A0A5B0N7I7_PUCGR</name>
<feature type="compositionally biased region" description="Polar residues" evidence="1">
    <location>
        <begin position="283"/>
        <end position="293"/>
    </location>
</feature>
<dbReference type="EMBL" id="VDEP01000074">
    <property type="protein sequence ID" value="KAA1132967.1"/>
    <property type="molecule type" value="Genomic_DNA"/>
</dbReference>
<feature type="compositionally biased region" description="Polar residues" evidence="1">
    <location>
        <begin position="246"/>
        <end position="269"/>
    </location>
</feature>
<evidence type="ECO:0000313" key="4">
    <source>
        <dbReference type="Proteomes" id="UP000324748"/>
    </source>
</evidence>
<feature type="region of interest" description="Disordered" evidence="1">
    <location>
        <begin position="179"/>
        <end position="293"/>
    </location>
</feature>
<feature type="compositionally biased region" description="Polar residues" evidence="1">
    <location>
        <begin position="129"/>
        <end position="139"/>
    </location>
</feature>
<keyword evidence="4" id="KW-1185">Reference proteome</keyword>